<reference evidence="1 2" key="1">
    <citation type="submission" date="2020-08" db="EMBL/GenBank/DDBJ databases">
        <title>Sequencing the genomes of 1000 actinobacteria strains.</title>
        <authorList>
            <person name="Klenk H.-P."/>
        </authorList>
    </citation>
    <scope>NUCLEOTIDE SEQUENCE [LARGE SCALE GENOMIC DNA]</scope>
    <source>
        <strain evidence="1 2">DSM 41530</strain>
    </source>
</reference>
<gene>
    <name evidence="1" type="ORF">BJY27_003760</name>
</gene>
<dbReference type="EMBL" id="JACHNG010000001">
    <property type="protein sequence ID" value="MBB4782799.1"/>
    <property type="molecule type" value="Genomic_DNA"/>
</dbReference>
<dbReference type="Proteomes" id="UP000530530">
    <property type="component" value="Unassembled WGS sequence"/>
</dbReference>
<protein>
    <submittedName>
        <fullName evidence="1">Uncharacterized protein</fullName>
    </submittedName>
</protein>
<keyword evidence="2" id="KW-1185">Reference proteome</keyword>
<evidence type="ECO:0000313" key="1">
    <source>
        <dbReference type="EMBL" id="MBB4782799.1"/>
    </source>
</evidence>
<proteinExistence type="predicted"/>
<name>A0ABR6LKQ1_9ACTN</name>
<accession>A0ABR6LKQ1</accession>
<sequence>MLHPLSRQQADEMALGVMTAEVGLRQLRPLLEDIAEPL</sequence>
<organism evidence="1 2">
    <name type="scientific">Streptomyces rapamycinicus</name>
    <dbReference type="NCBI Taxonomy" id="1226757"/>
    <lineage>
        <taxon>Bacteria</taxon>
        <taxon>Bacillati</taxon>
        <taxon>Actinomycetota</taxon>
        <taxon>Actinomycetes</taxon>
        <taxon>Kitasatosporales</taxon>
        <taxon>Streptomycetaceae</taxon>
        <taxon>Streptomyces</taxon>
        <taxon>Streptomyces violaceusniger group</taxon>
    </lineage>
</organism>
<comment type="caution">
    <text evidence="1">The sequence shown here is derived from an EMBL/GenBank/DDBJ whole genome shotgun (WGS) entry which is preliminary data.</text>
</comment>
<evidence type="ECO:0000313" key="2">
    <source>
        <dbReference type="Proteomes" id="UP000530530"/>
    </source>
</evidence>